<dbReference type="InterPro" id="IPR001123">
    <property type="entry name" value="LeuE-type"/>
</dbReference>
<dbReference type="EMBL" id="CP003811">
    <property type="protein sequence ID" value="AIQ90875.1"/>
    <property type="molecule type" value="Genomic_DNA"/>
</dbReference>
<keyword evidence="4 6" id="KW-1133">Transmembrane helix</keyword>
<evidence type="ECO:0000256" key="6">
    <source>
        <dbReference type="SAM" id="Phobius"/>
    </source>
</evidence>
<dbReference type="KEGG" id="mor:MOC_3120"/>
<protein>
    <submittedName>
        <fullName evidence="7">Lysine exporter protein LYSE/YGGA</fullName>
    </submittedName>
</protein>
<dbReference type="GO" id="GO:0015171">
    <property type="term" value="F:amino acid transmembrane transporter activity"/>
    <property type="evidence" value="ECO:0007669"/>
    <property type="project" value="TreeGrafter"/>
</dbReference>
<evidence type="ECO:0000313" key="7">
    <source>
        <dbReference type="EMBL" id="AIQ90875.1"/>
    </source>
</evidence>
<feature type="transmembrane region" description="Helical" evidence="6">
    <location>
        <begin position="184"/>
        <end position="202"/>
    </location>
</feature>
<feature type="transmembrane region" description="Helical" evidence="6">
    <location>
        <begin position="36"/>
        <end position="61"/>
    </location>
</feature>
<dbReference type="RefSeq" id="WP_043757910.1">
    <property type="nucleotide sequence ID" value="NZ_CP003811.1"/>
</dbReference>
<evidence type="ECO:0000313" key="8">
    <source>
        <dbReference type="Proteomes" id="UP000029492"/>
    </source>
</evidence>
<feature type="transmembrane region" description="Helical" evidence="6">
    <location>
        <begin position="150"/>
        <end position="172"/>
    </location>
</feature>
<keyword evidence="3 6" id="KW-0812">Transmembrane</keyword>
<dbReference type="GO" id="GO:0005886">
    <property type="term" value="C:plasma membrane"/>
    <property type="evidence" value="ECO:0007669"/>
    <property type="project" value="UniProtKB-SubCell"/>
</dbReference>
<proteinExistence type="predicted"/>
<dbReference type="Pfam" id="PF01810">
    <property type="entry name" value="LysE"/>
    <property type="match status" value="1"/>
</dbReference>
<dbReference type="PANTHER" id="PTHR30086:SF20">
    <property type="entry name" value="ARGININE EXPORTER PROTEIN ARGO-RELATED"/>
    <property type="match status" value="1"/>
</dbReference>
<feature type="transmembrane region" description="Helical" evidence="6">
    <location>
        <begin position="109"/>
        <end position="130"/>
    </location>
</feature>
<dbReference type="STRING" id="693986.MOC_3120"/>
<sequence>MTLTGFLTYALALGVAAAVPGPGVVALVARALSSGFGAAMAFSAGLILGDLTYLAAAIFGLSLIAEAFGAVFAVIRYGAALYLAYLAFRLWRAAGTAVRIAGEARDRPLTSFVAGLTITLGNPKTIVFYLAILPTLVDLRRVTAADVVPLILLTAAILLAVMTPYAALAARARETLRRPAIRVRLNRSAAAIMAGAAVWTVLRRA</sequence>
<gene>
    <name evidence="7" type="ORF">MOC_3120</name>
</gene>
<dbReference type="Proteomes" id="UP000029492">
    <property type="component" value="Chromosome"/>
</dbReference>
<name>A0A089NWH3_9HYPH</name>
<keyword evidence="8" id="KW-1185">Reference proteome</keyword>
<comment type="subcellular location">
    <subcellularLocation>
        <location evidence="1">Cell membrane</location>
        <topology evidence="1">Multi-pass membrane protein</topology>
    </subcellularLocation>
</comment>
<evidence type="ECO:0000256" key="4">
    <source>
        <dbReference type="ARBA" id="ARBA00022989"/>
    </source>
</evidence>
<evidence type="ECO:0000256" key="2">
    <source>
        <dbReference type="ARBA" id="ARBA00022475"/>
    </source>
</evidence>
<dbReference type="eggNOG" id="COG1280">
    <property type="taxonomic scope" value="Bacteria"/>
</dbReference>
<evidence type="ECO:0000256" key="5">
    <source>
        <dbReference type="ARBA" id="ARBA00023136"/>
    </source>
</evidence>
<dbReference type="HOGENOM" id="CLU_079569_2_2_5"/>
<dbReference type="PANTHER" id="PTHR30086">
    <property type="entry name" value="ARGININE EXPORTER PROTEIN ARGO"/>
    <property type="match status" value="1"/>
</dbReference>
<keyword evidence="2" id="KW-1003">Cell membrane</keyword>
<organism evidence="7 8">
    <name type="scientific">Methylobacterium oryzae CBMB20</name>
    <dbReference type="NCBI Taxonomy" id="693986"/>
    <lineage>
        <taxon>Bacteria</taxon>
        <taxon>Pseudomonadati</taxon>
        <taxon>Pseudomonadota</taxon>
        <taxon>Alphaproteobacteria</taxon>
        <taxon>Hyphomicrobiales</taxon>
        <taxon>Methylobacteriaceae</taxon>
        <taxon>Methylobacterium</taxon>
    </lineage>
</organism>
<reference evidence="7 8" key="1">
    <citation type="journal article" date="2014" name="PLoS ONE">
        <title>Genome Information of Methylobacterium oryzae, a Plant-Probiotic Methylotroph in the Phyllosphere.</title>
        <authorList>
            <person name="Kwak M.J."/>
            <person name="Jeong H."/>
            <person name="Madhaiyan M."/>
            <person name="Lee Y."/>
            <person name="Sa T.M."/>
            <person name="Oh T.K."/>
            <person name="Kim J.F."/>
        </authorList>
    </citation>
    <scope>NUCLEOTIDE SEQUENCE [LARGE SCALE GENOMIC DNA]</scope>
    <source>
        <strain evidence="7 8">CBMB20</strain>
    </source>
</reference>
<feature type="transmembrane region" description="Helical" evidence="6">
    <location>
        <begin position="6"/>
        <end position="29"/>
    </location>
</feature>
<evidence type="ECO:0000256" key="3">
    <source>
        <dbReference type="ARBA" id="ARBA00022692"/>
    </source>
</evidence>
<evidence type="ECO:0000256" key="1">
    <source>
        <dbReference type="ARBA" id="ARBA00004651"/>
    </source>
</evidence>
<dbReference type="AlphaFoldDB" id="A0A089NWH3"/>
<keyword evidence="5 6" id="KW-0472">Membrane</keyword>
<accession>A0A089NWH3</accession>
<feature type="transmembrane region" description="Helical" evidence="6">
    <location>
        <begin position="67"/>
        <end position="88"/>
    </location>
</feature>